<gene>
    <name evidence="6" type="ORF">JFN88_00305</name>
</gene>
<dbReference type="AlphaFoldDB" id="A0A934MJC4"/>
<evidence type="ECO:0000313" key="6">
    <source>
        <dbReference type="EMBL" id="MBJ6359770.1"/>
    </source>
</evidence>
<dbReference type="RefSeq" id="WP_199017397.1">
    <property type="nucleotide sequence ID" value="NZ_JAELUP010000001.1"/>
</dbReference>
<protein>
    <submittedName>
        <fullName evidence="6">DoxX family protein</fullName>
    </submittedName>
</protein>
<feature type="transmembrane region" description="Helical" evidence="5">
    <location>
        <begin position="50"/>
        <end position="68"/>
    </location>
</feature>
<keyword evidence="3 5" id="KW-1133">Transmembrane helix</keyword>
<evidence type="ECO:0000256" key="2">
    <source>
        <dbReference type="ARBA" id="ARBA00022692"/>
    </source>
</evidence>
<evidence type="ECO:0000256" key="1">
    <source>
        <dbReference type="ARBA" id="ARBA00004141"/>
    </source>
</evidence>
<keyword evidence="7" id="KW-1185">Reference proteome</keyword>
<sequence length="130" mass="14713">MARKISRGRFWAGWIISGLVILFMLFDSISKFFKPAPVVEGTVELGFLEHHIIVIGVLGLLSTLLYLFPRTAFLGAILLTGYFGGAIATHIRIDSPLFSHILFPVYVAFLAWAGLWLRDGRLRRLFFDKE</sequence>
<dbReference type="Pfam" id="PF13564">
    <property type="entry name" value="DoxX_2"/>
    <property type="match status" value="1"/>
</dbReference>
<evidence type="ECO:0000256" key="3">
    <source>
        <dbReference type="ARBA" id="ARBA00022989"/>
    </source>
</evidence>
<feature type="transmembrane region" description="Helical" evidence="5">
    <location>
        <begin position="73"/>
        <end position="91"/>
    </location>
</feature>
<dbReference type="EMBL" id="JAELUP010000001">
    <property type="protein sequence ID" value="MBJ6359770.1"/>
    <property type="molecule type" value="Genomic_DNA"/>
</dbReference>
<feature type="transmembrane region" description="Helical" evidence="5">
    <location>
        <begin position="12"/>
        <end position="30"/>
    </location>
</feature>
<dbReference type="GO" id="GO:0016020">
    <property type="term" value="C:membrane"/>
    <property type="evidence" value="ECO:0007669"/>
    <property type="project" value="UniProtKB-SubCell"/>
</dbReference>
<feature type="transmembrane region" description="Helical" evidence="5">
    <location>
        <begin position="97"/>
        <end position="117"/>
    </location>
</feature>
<evidence type="ECO:0000313" key="7">
    <source>
        <dbReference type="Proteomes" id="UP000640274"/>
    </source>
</evidence>
<proteinExistence type="predicted"/>
<dbReference type="InterPro" id="IPR032808">
    <property type="entry name" value="DoxX"/>
</dbReference>
<comment type="subcellular location">
    <subcellularLocation>
        <location evidence="1">Membrane</location>
        <topology evidence="1">Multi-pass membrane protein</topology>
    </subcellularLocation>
</comment>
<evidence type="ECO:0000256" key="5">
    <source>
        <dbReference type="SAM" id="Phobius"/>
    </source>
</evidence>
<organism evidence="6 7">
    <name type="scientific">Paenibacillus roseus</name>
    <dbReference type="NCBI Taxonomy" id="2798579"/>
    <lineage>
        <taxon>Bacteria</taxon>
        <taxon>Bacillati</taxon>
        <taxon>Bacillota</taxon>
        <taxon>Bacilli</taxon>
        <taxon>Bacillales</taxon>
        <taxon>Paenibacillaceae</taxon>
        <taxon>Paenibacillus</taxon>
    </lineage>
</organism>
<dbReference type="Proteomes" id="UP000640274">
    <property type="component" value="Unassembled WGS sequence"/>
</dbReference>
<keyword evidence="2 5" id="KW-0812">Transmembrane</keyword>
<accession>A0A934MJC4</accession>
<comment type="caution">
    <text evidence="6">The sequence shown here is derived from an EMBL/GenBank/DDBJ whole genome shotgun (WGS) entry which is preliminary data.</text>
</comment>
<name>A0A934MJC4_9BACL</name>
<evidence type="ECO:0000256" key="4">
    <source>
        <dbReference type="ARBA" id="ARBA00023136"/>
    </source>
</evidence>
<keyword evidence="4 5" id="KW-0472">Membrane</keyword>
<reference evidence="6" key="1">
    <citation type="submission" date="2020-12" db="EMBL/GenBank/DDBJ databases">
        <authorList>
            <person name="Huq M.A."/>
        </authorList>
    </citation>
    <scope>NUCLEOTIDE SEQUENCE</scope>
    <source>
        <strain evidence="6">MAHUQ-46</strain>
    </source>
</reference>